<dbReference type="Proteomes" id="UP000677244">
    <property type="component" value="Unassembled WGS sequence"/>
</dbReference>
<keyword evidence="2" id="KW-1185">Reference proteome</keyword>
<dbReference type="EMBL" id="JAGHKO010000004">
    <property type="protein sequence ID" value="MBO9202041.1"/>
    <property type="molecule type" value="Genomic_DNA"/>
</dbReference>
<sequence length="101" mass="12035">MVYQFYIELHESNPEGHIFYSAACSADLMVYDNKRVTLPEKPDMDISAIKVHARNIFDDAFLNAKSFLEVLNISRPLTNINQRLFYYIKQQNMHFVHYWFP</sequence>
<accession>A0ABS3YVT1</accession>
<gene>
    <name evidence="1" type="ORF">J7I42_17285</name>
</gene>
<reference evidence="1 2" key="1">
    <citation type="submission" date="2021-03" db="EMBL/GenBank/DDBJ databases">
        <title>Assistant Professor.</title>
        <authorList>
            <person name="Huq M.A."/>
        </authorList>
    </citation>
    <scope>NUCLEOTIDE SEQUENCE [LARGE SCALE GENOMIC DNA]</scope>
    <source>
        <strain evidence="1 2">MAH-29</strain>
    </source>
</reference>
<evidence type="ECO:0000313" key="2">
    <source>
        <dbReference type="Proteomes" id="UP000677244"/>
    </source>
</evidence>
<comment type="caution">
    <text evidence="1">The sequence shown here is derived from an EMBL/GenBank/DDBJ whole genome shotgun (WGS) entry which is preliminary data.</text>
</comment>
<organism evidence="1 2">
    <name type="scientific">Niastella soli</name>
    <dbReference type="NCBI Taxonomy" id="2821487"/>
    <lineage>
        <taxon>Bacteria</taxon>
        <taxon>Pseudomonadati</taxon>
        <taxon>Bacteroidota</taxon>
        <taxon>Chitinophagia</taxon>
        <taxon>Chitinophagales</taxon>
        <taxon>Chitinophagaceae</taxon>
        <taxon>Niastella</taxon>
    </lineage>
</organism>
<name>A0ABS3YVT1_9BACT</name>
<protein>
    <submittedName>
        <fullName evidence="1">Uncharacterized protein</fullName>
    </submittedName>
</protein>
<evidence type="ECO:0000313" key="1">
    <source>
        <dbReference type="EMBL" id="MBO9202041.1"/>
    </source>
</evidence>
<proteinExistence type="predicted"/>
<dbReference type="RefSeq" id="WP_209140093.1">
    <property type="nucleotide sequence ID" value="NZ_JAGHKO010000004.1"/>
</dbReference>